<accession>A0A6C2U6P1</accession>
<name>A0A6C2U6P1_PONDE</name>
<sequence>MKKVIMSVLLGIGWGLVIYLVQNPPTTRVYIYYPEVDFGETYTVNLGDGVSLVFRKHTNQYDRVAWVSECKVTIEQVEQYEQNSLEYMYYQESEDCGTNDTATMVYKNEARKLCDWLTQRETLKNRLPNGYYYSVVPMENYHDYVVRGDDIQMLNGFYVKLSNKQHEVVSSPLLDKLVKDGAGVAHRIEDHLGLCIFLLIAGIIIMGLVLFCWNVCRHKDITDET</sequence>
<dbReference type="EMBL" id="CAAHFG010000002">
    <property type="protein sequence ID" value="VGO15056.1"/>
    <property type="molecule type" value="Genomic_DNA"/>
</dbReference>
<keyword evidence="1" id="KW-0812">Transmembrane</keyword>
<feature type="transmembrane region" description="Helical" evidence="1">
    <location>
        <begin position="196"/>
        <end position="216"/>
    </location>
</feature>
<keyword evidence="1" id="KW-0472">Membrane</keyword>
<evidence type="ECO:0000313" key="2">
    <source>
        <dbReference type="EMBL" id="VGO15056.1"/>
    </source>
</evidence>
<keyword evidence="1" id="KW-1133">Transmembrane helix</keyword>
<evidence type="ECO:0000313" key="3">
    <source>
        <dbReference type="Proteomes" id="UP000366872"/>
    </source>
</evidence>
<reference evidence="2 3" key="1">
    <citation type="submission" date="2019-04" db="EMBL/GenBank/DDBJ databases">
        <authorList>
            <person name="Van Vliet M D."/>
        </authorList>
    </citation>
    <scope>NUCLEOTIDE SEQUENCE [LARGE SCALE GENOMIC DNA]</scope>
    <source>
        <strain evidence="2 3">F1</strain>
    </source>
</reference>
<proteinExistence type="predicted"/>
<dbReference type="AlphaFoldDB" id="A0A6C2U6P1"/>
<protein>
    <submittedName>
        <fullName evidence="2">Uncharacterized protein</fullName>
    </submittedName>
</protein>
<dbReference type="Proteomes" id="UP000366872">
    <property type="component" value="Unassembled WGS sequence"/>
</dbReference>
<gene>
    <name evidence="2" type="ORF">PDESU_03636</name>
</gene>
<dbReference type="RefSeq" id="WP_136080659.1">
    <property type="nucleotide sequence ID" value="NZ_CAAHFG010000002.1"/>
</dbReference>
<organism evidence="2 3">
    <name type="scientific">Pontiella desulfatans</name>
    <dbReference type="NCBI Taxonomy" id="2750659"/>
    <lineage>
        <taxon>Bacteria</taxon>
        <taxon>Pseudomonadati</taxon>
        <taxon>Kiritimatiellota</taxon>
        <taxon>Kiritimatiellia</taxon>
        <taxon>Kiritimatiellales</taxon>
        <taxon>Pontiellaceae</taxon>
        <taxon>Pontiella</taxon>
    </lineage>
</organism>
<keyword evidence="3" id="KW-1185">Reference proteome</keyword>
<evidence type="ECO:0000256" key="1">
    <source>
        <dbReference type="SAM" id="Phobius"/>
    </source>
</evidence>